<dbReference type="InterPro" id="IPR008928">
    <property type="entry name" value="6-hairpin_glycosidase_sf"/>
</dbReference>
<keyword evidence="2" id="KW-1185">Reference proteome</keyword>
<evidence type="ECO:0000313" key="2">
    <source>
        <dbReference type="Proteomes" id="UP000236721"/>
    </source>
</evidence>
<dbReference type="Proteomes" id="UP000236721">
    <property type="component" value="Unassembled WGS sequence"/>
</dbReference>
<proteinExistence type="predicted"/>
<dbReference type="EMBL" id="FNVG01000004">
    <property type="protein sequence ID" value="SEF83514.1"/>
    <property type="molecule type" value="Genomic_DNA"/>
</dbReference>
<reference evidence="2" key="1">
    <citation type="submission" date="2016-10" db="EMBL/GenBank/DDBJ databases">
        <authorList>
            <person name="Varghese N."/>
            <person name="Submissions S."/>
        </authorList>
    </citation>
    <scope>NUCLEOTIDE SEQUENCE [LARGE SCALE GENOMIC DNA]</scope>
    <source>
        <strain evidence="2">CGMCC 1.7062</strain>
    </source>
</reference>
<organism evidence="1 2">
    <name type="scientific">Vibrio hangzhouensis</name>
    <dbReference type="NCBI Taxonomy" id="462991"/>
    <lineage>
        <taxon>Bacteria</taxon>
        <taxon>Pseudomonadati</taxon>
        <taxon>Pseudomonadota</taxon>
        <taxon>Gammaproteobacteria</taxon>
        <taxon>Vibrionales</taxon>
        <taxon>Vibrionaceae</taxon>
        <taxon>Vibrio</taxon>
    </lineage>
</organism>
<sequence>MTKQMTEQLQIDNRFTMDREYYLENDEFVINNYDLKKTFSSFLPGLAGKKGVPLWAFYVNRGQGLCSFGVENKDSPILEFSPAVTAYQNVSRVGFRTFVKLDGDVYEFFGPARTKSINRKMHIKRGQFKITEENRDLGLFVKVTYFGLPNDNLAAIMRKVEVTDLSGKPRSFEMLDGISQILPYGTSNATFKEMSNLLRSWMDVFNMDNDVPFFKMTSTTSDSAEVGTVDKGNFYLSFANQKLVKPIVDGTLIFGHDTSMTNPVSFSEKSIKDLYSKQQITANKIPVGFSPVEVELSANETFTLRTIIGHAQNVDLLNSKVAAMVSDEYFDAKEAESEDVISELVKDVECKTSNPLFDEYIKQNYLDNILRGGYPLVFETDNKNHVYHIFSRKHGDLERDYNFFNVAPEYFSQGNGNFRDVCQNRRVDSLFNPKIGDFNVLLFASLIQLDGYNPLGVNGSTFELNADTDLKALVSENFNNKNDLMEKALSSKFTPGLIINTMANEGITSDKDDMTLLADILQHANQNIEASFGEGFWVDHWTYILDLVESYLAINPDTKKEFLFDNHDYKYYSSPVTVVPRDEKTVITKDGKIRRYGSLLHNDDEKVSRLNMDVDGSNWAVDTAGNIIKTNLFTKLFTLAFNKFATLDPEGIGIEMESDKPGWNDAMNGLPGIFGSGVSETVELLRLTQFLKESIVSEGSLLLPKEFTSYVDGVNSVLDSGAQGFEYWDQIATLRENYRQTVRFTVESNDERVNATDLISLLDKMIAKLERGLEKAKTLSGGIVPTFLYYEATKHEAILENGQAKIGHYGLPLARVNEFKLHVLPRFLEAPARLLKTSGDMAANLDSYNKIKETEIYDKELGQFKTSECLNEMSLEIGRARAFTKGWLERESNFLHMNYKYLLGLLKSGMYGEFYQEIKTNLVCFMDPNVYGRSILENSSFIAPTCNPDPMVHGQGFVARLSGSTVEMLHMWTLMMFGNNPFIMKNGELTLNLTPALPAEFFDENSEVSFKFMGTTLVTYVNRARVNTFDKFDVEEYVLTFTNGESKVLSEVKGENAVALRDGKVSELQVNLK</sequence>
<accession>A0A1H5V8J8</accession>
<protein>
    <recommendedName>
        <fullName evidence="3">Cellobiose phosphorylase</fullName>
    </recommendedName>
</protein>
<dbReference type="GO" id="GO:0005975">
    <property type="term" value="P:carbohydrate metabolic process"/>
    <property type="evidence" value="ECO:0007669"/>
    <property type="project" value="InterPro"/>
</dbReference>
<dbReference type="SUPFAM" id="SSF48208">
    <property type="entry name" value="Six-hairpin glycosidases"/>
    <property type="match status" value="1"/>
</dbReference>
<gene>
    <name evidence="1" type="ORF">SAMN04488244_10496</name>
</gene>
<evidence type="ECO:0008006" key="3">
    <source>
        <dbReference type="Google" id="ProtNLM"/>
    </source>
</evidence>
<dbReference type="AlphaFoldDB" id="A0A1H5V8J8"/>
<evidence type="ECO:0000313" key="1">
    <source>
        <dbReference type="EMBL" id="SEF83514.1"/>
    </source>
</evidence>
<name>A0A1H5V8J8_9VIBR</name>